<evidence type="ECO:0000256" key="9">
    <source>
        <dbReference type="ARBA" id="ARBA00023277"/>
    </source>
</evidence>
<keyword evidence="9" id="KW-0119">Carbohydrate metabolism</keyword>
<dbReference type="EMBL" id="MU005581">
    <property type="protein sequence ID" value="KAF2684438.1"/>
    <property type="molecule type" value="Genomic_DNA"/>
</dbReference>
<protein>
    <recommendedName>
        <fullName evidence="14">galacturonan 1,4-alpha-galacturonidase</fullName>
        <ecNumber evidence="14">3.2.1.67</ecNumber>
    </recommendedName>
</protein>
<keyword evidence="4 17" id="KW-0732">Signal</keyword>
<feature type="chain" id="PRO_5026344473" description="galacturonan 1,4-alpha-galacturonidase" evidence="17">
    <location>
        <begin position="20"/>
        <end position="414"/>
    </location>
</feature>
<comment type="subcellular location">
    <subcellularLocation>
        <location evidence="1">Secreted</location>
    </subcellularLocation>
</comment>
<dbReference type="Gene3D" id="2.160.20.10">
    <property type="entry name" value="Single-stranded right-handed beta-helix, Pectin lyase-like"/>
    <property type="match status" value="1"/>
</dbReference>
<dbReference type="SMART" id="SM00710">
    <property type="entry name" value="PbH1"/>
    <property type="match status" value="6"/>
</dbReference>
<evidence type="ECO:0000256" key="5">
    <source>
        <dbReference type="ARBA" id="ARBA00022737"/>
    </source>
</evidence>
<evidence type="ECO:0000256" key="12">
    <source>
        <dbReference type="ARBA" id="ARBA00023326"/>
    </source>
</evidence>
<dbReference type="GO" id="GO:0045490">
    <property type="term" value="P:pectin catabolic process"/>
    <property type="evidence" value="ECO:0007669"/>
    <property type="project" value="UniProtKB-ARBA"/>
</dbReference>
<dbReference type="InterPro" id="IPR006626">
    <property type="entry name" value="PbH1"/>
</dbReference>
<evidence type="ECO:0000256" key="15">
    <source>
        <dbReference type="ARBA" id="ARBA00048766"/>
    </source>
</evidence>
<keyword evidence="5" id="KW-0677">Repeat</keyword>
<comment type="similarity">
    <text evidence="2 16">Belongs to the glycosyl hydrolase 28 family.</text>
</comment>
<dbReference type="GO" id="GO:0071555">
    <property type="term" value="P:cell wall organization"/>
    <property type="evidence" value="ECO:0007669"/>
    <property type="project" value="UniProtKB-KW"/>
</dbReference>
<evidence type="ECO:0000256" key="8">
    <source>
        <dbReference type="ARBA" id="ARBA00023180"/>
    </source>
</evidence>
<gene>
    <name evidence="18" type="ORF">K458DRAFT_302543</name>
</gene>
<dbReference type="SUPFAM" id="SSF51126">
    <property type="entry name" value="Pectin lyase-like"/>
    <property type="match status" value="1"/>
</dbReference>
<organism evidence="18 19">
    <name type="scientific">Lentithecium fluviatile CBS 122367</name>
    <dbReference type="NCBI Taxonomy" id="1168545"/>
    <lineage>
        <taxon>Eukaryota</taxon>
        <taxon>Fungi</taxon>
        <taxon>Dikarya</taxon>
        <taxon>Ascomycota</taxon>
        <taxon>Pezizomycotina</taxon>
        <taxon>Dothideomycetes</taxon>
        <taxon>Pleosporomycetidae</taxon>
        <taxon>Pleosporales</taxon>
        <taxon>Massarineae</taxon>
        <taxon>Lentitheciaceae</taxon>
        <taxon>Lentithecium</taxon>
    </lineage>
</organism>
<dbReference type="GO" id="GO:0004650">
    <property type="term" value="F:polygalacturonase activity"/>
    <property type="evidence" value="ECO:0007669"/>
    <property type="project" value="InterPro"/>
</dbReference>
<dbReference type="GO" id="GO:0047911">
    <property type="term" value="F:galacturan 1,4-alpha-galacturonidase activity"/>
    <property type="evidence" value="ECO:0007669"/>
    <property type="project" value="UniProtKB-EC"/>
</dbReference>
<keyword evidence="6 16" id="KW-0378">Hydrolase</keyword>
<dbReference type="Proteomes" id="UP000799291">
    <property type="component" value="Unassembled WGS sequence"/>
</dbReference>
<accession>A0A6G1J203</accession>
<dbReference type="AlphaFoldDB" id="A0A6G1J203"/>
<keyword evidence="11" id="KW-0961">Cell wall biogenesis/degradation</keyword>
<evidence type="ECO:0000256" key="16">
    <source>
        <dbReference type="RuleBase" id="RU361169"/>
    </source>
</evidence>
<evidence type="ECO:0000256" key="2">
    <source>
        <dbReference type="ARBA" id="ARBA00008834"/>
    </source>
</evidence>
<evidence type="ECO:0000256" key="11">
    <source>
        <dbReference type="ARBA" id="ARBA00023316"/>
    </source>
</evidence>
<name>A0A6G1J203_9PLEO</name>
<keyword evidence="7" id="KW-1015">Disulfide bond</keyword>
<keyword evidence="3" id="KW-0964">Secreted</keyword>
<dbReference type="InterPro" id="IPR011050">
    <property type="entry name" value="Pectin_lyase_fold/virulence"/>
</dbReference>
<dbReference type="GO" id="GO:0005576">
    <property type="term" value="C:extracellular region"/>
    <property type="evidence" value="ECO:0007669"/>
    <property type="project" value="UniProtKB-SubCell"/>
</dbReference>
<keyword evidence="12" id="KW-0624">Polysaccharide degradation</keyword>
<evidence type="ECO:0000256" key="4">
    <source>
        <dbReference type="ARBA" id="ARBA00022729"/>
    </source>
</evidence>
<evidence type="ECO:0000256" key="14">
    <source>
        <dbReference type="ARBA" id="ARBA00038933"/>
    </source>
</evidence>
<keyword evidence="19" id="KW-1185">Reference proteome</keyword>
<evidence type="ECO:0000256" key="7">
    <source>
        <dbReference type="ARBA" id="ARBA00023157"/>
    </source>
</evidence>
<evidence type="ECO:0000256" key="13">
    <source>
        <dbReference type="ARBA" id="ARBA00037312"/>
    </source>
</evidence>
<comment type="catalytic activity">
    <reaction evidence="15">
        <text>[(1-&gt;4)-alpha-D-galacturonosyl](n) + H2O = alpha-D-galacturonate + [(1-&gt;4)-alpha-D-galacturonosyl](n-1)</text>
        <dbReference type="Rhea" id="RHEA:14117"/>
        <dbReference type="Rhea" id="RHEA-COMP:14570"/>
        <dbReference type="Rhea" id="RHEA-COMP:14572"/>
        <dbReference type="ChEBI" id="CHEBI:15377"/>
        <dbReference type="ChEBI" id="CHEBI:58658"/>
        <dbReference type="ChEBI" id="CHEBI:140523"/>
        <dbReference type="EC" id="3.2.1.67"/>
    </reaction>
</comment>
<dbReference type="PANTHER" id="PTHR31736:SF12">
    <property type="entry name" value="EXO-POLYGALACTURONASE, PUTATIVE-RELATED"/>
    <property type="match status" value="1"/>
</dbReference>
<feature type="signal peptide" evidence="17">
    <location>
        <begin position="1"/>
        <end position="19"/>
    </location>
</feature>
<reference evidence="18" key="1">
    <citation type="journal article" date="2020" name="Stud. Mycol.">
        <title>101 Dothideomycetes genomes: a test case for predicting lifestyles and emergence of pathogens.</title>
        <authorList>
            <person name="Haridas S."/>
            <person name="Albert R."/>
            <person name="Binder M."/>
            <person name="Bloem J."/>
            <person name="Labutti K."/>
            <person name="Salamov A."/>
            <person name="Andreopoulos B."/>
            <person name="Baker S."/>
            <person name="Barry K."/>
            <person name="Bills G."/>
            <person name="Bluhm B."/>
            <person name="Cannon C."/>
            <person name="Castanera R."/>
            <person name="Culley D."/>
            <person name="Daum C."/>
            <person name="Ezra D."/>
            <person name="Gonzalez J."/>
            <person name="Henrissat B."/>
            <person name="Kuo A."/>
            <person name="Liang C."/>
            <person name="Lipzen A."/>
            <person name="Lutzoni F."/>
            <person name="Magnuson J."/>
            <person name="Mondo S."/>
            <person name="Nolan M."/>
            <person name="Ohm R."/>
            <person name="Pangilinan J."/>
            <person name="Park H.-J."/>
            <person name="Ramirez L."/>
            <person name="Alfaro M."/>
            <person name="Sun H."/>
            <person name="Tritt A."/>
            <person name="Yoshinaga Y."/>
            <person name="Zwiers L.-H."/>
            <person name="Turgeon B."/>
            <person name="Goodwin S."/>
            <person name="Spatafora J."/>
            <person name="Crous P."/>
            <person name="Grigoriev I."/>
        </authorList>
    </citation>
    <scope>NUCLEOTIDE SEQUENCE</scope>
    <source>
        <strain evidence="18">CBS 122367</strain>
    </source>
</reference>
<comment type="function">
    <text evidence="13">Specific in hydrolyzing the terminal glycosidic bond of polygalacturonic acid and oligogalacturonates.</text>
</comment>
<sequence length="414" mass="45446">MFISISVQLTLLFVGSAFAGMNKTGSLCTVTPSGSKDDSPSIMDAFKQCGQNGQIEIEEGDYTIAKVMDVLNLRNCDISIKGKLTWNDDINYWLRNSIGVTYAQRSTAFRLGGDTFSIRGHGKALFFGNGQKWYDQNRNNSNQAGRPISLTLWKANNVFIDGITWRQPQFWQDTRGSCPAPHTFVAHSQNVTMTNLDMNATSNSQWSTVNTDGTDTWNSKDITIKNWVVTCGDDCISIKGNSSNIYVKNVTCHESGAACIGSLGNPSTTPDYVENVLFEDFTAIHSSNAAWIKTYPGQGHVRNITFRNFRFTDVNQPIYVSPCIYSYSNCDGSRLKISDVTWENITGTSRYNVAAGIYCSKSVPCTGFKFKNIEIKPKNGGSAKVLCSNMNSDSGLACTGTCPAGWKQQLSGNA</sequence>
<evidence type="ECO:0000313" key="18">
    <source>
        <dbReference type="EMBL" id="KAF2684438.1"/>
    </source>
</evidence>
<dbReference type="InterPro" id="IPR012334">
    <property type="entry name" value="Pectin_lyas_fold"/>
</dbReference>
<evidence type="ECO:0000256" key="1">
    <source>
        <dbReference type="ARBA" id="ARBA00004613"/>
    </source>
</evidence>
<dbReference type="Pfam" id="PF00295">
    <property type="entry name" value="Glyco_hydro_28"/>
    <property type="match status" value="1"/>
</dbReference>
<dbReference type="OrthoDB" id="187139at2759"/>
<keyword evidence="8" id="KW-0325">Glycoprotein</keyword>
<dbReference type="InterPro" id="IPR000743">
    <property type="entry name" value="Glyco_hydro_28"/>
</dbReference>
<evidence type="ECO:0000256" key="10">
    <source>
        <dbReference type="ARBA" id="ARBA00023295"/>
    </source>
</evidence>
<keyword evidence="10 16" id="KW-0326">Glycosidase</keyword>
<evidence type="ECO:0000256" key="3">
    <source>
        <dbReference type="ARBA" id="ARBA00022525"/>
    </source>
</evidence>
<dbReference type="PANTHER" id="PTHR31736">
    <property type="match status" value="1"/>
</dbReference>
<proteinExistence type="inferred from homology"/>
<evidence type="ECO:0000313" key="19">
    <source>
        <dbReference type="Proteomes" id="UP000799291"/>
    </source>
</evidence>
<evidence type="ECO:0000256" key="6">
    <source>
        <dbReference type="ARBA" id="ARBA00022801"/>
    </source>
</evidence>
<evidence type="ECO:0000256" key="17">
    <source>
        <dbReference type="SAM" id="SignalP"/>
    </source>
</evidence>
<dbReference type="EC" id="3.2.1.67" evidence="14"/>